<dbReference type="InterPro" id="IPR011989">
    <property type="entry name" value="ARM-like"/>
</dbReference>
<keyword evidence="3" id="KW-0539">Nucleus</keyword>
<evidence type="ECO:0000259" key="6">
    <source>
        <dbReference type="Pfam" id="PF11935"/>
    </source>
</evidence>
<name>A0A9P6T630_9BASI</name>
<dbReference type="InterPro" id="IPR016024">
    <property type="entry name" value="ARM-type_fold"/>
</dbReference>
<evidence type="ECO:0000256" key="4">
    <source>
        <dbReference type="SAM" id="Coils"/>
    </source>
</evidence>
<dbReference type="Pfam" id="PF11935">
    <property type="entry name" value="SYMPK_PTA1_N"/>
    <property type="match status" value="1"/>
</dbReference>
<dbReference type="SUPFAM" id="SSF48371">
    <property type="entry name" value="ARM repeat"/>
    <property type="match status" value="1"/>
</dbReference>
<keyword evidence="9" id="KW-1185">Reference proteome</keyword>
<dbReference type="Proteomes" id="UP000886653">
    <property type="component" value="Unassembled WGS sequence"/>
</dbReference>
<evidence type="ECO:0000259" key="7">
    <source>
        <dbReference type="Pfam" id="PF12295"/>
    </source>
</evidence>
<dbReference type="Gene3D" id="1.25.10.10">
    <property type="entry name" value="Leucine-rich Repeat Variant"/>
    <property type="match status" value="1"/>
</dbReference>
<evidence type="ECO:0000256" key="3">
    <source>
        <dbReference type="ARBA" id="ARBA00023242"/>
    </source>
</evidence>
<keyword evidence="4" id="KW-0175">Coiled coil</keyword>
<dbReference type="EMBL" id="MU167470">
    <property type="protein sequence ID" value="KAG0140155.1"/>
    <property type="molecule type" value="Genomic_DNA"/>
</dbReference>
<gene>
    <name evidence="8" type="ORF">CROQUDRAFT_665580</name>
</gene>
<feature type="compositionally biased region" description="Basic and acidic residues" evidence="5">
    <location>
        <begin position="1169"/>
        <end position="1185"/>
    </location>
</feature>
<reference evidence="8" key="1">
    <citation type="submission" date="2013-11" db="EMBL/GenBank/DDBJ databases">
        <title>Genome sequence of the fusiform rust pathogen reveals effectors for host alternation and coevolution with pine.</title>
        <authorList>
            <consortium name="DOE Joint Genome Institute"/>
            <person name="Smith K."/>
            <person name="Pendleton A."/>
            <person name="Kubisiak T."/>
            <person name="Anderson C."/>
            <person name="Salamov A."/>
            <person name="Aerts A."/>
            <person name="Riley R."/>
            <person name="Clum A."/>
            <person name="Lindquist E."/>
            <person name="Ence D."/>
            <person name="Campbell M."/>
            <person name="Kronenberg Z."/>
            <person name="Feau N."/>
            <person name="Dhillon B."/>
            <person name="Hamelin R."/>
            <person name="Burleigh J."/>
            <person name="Smith J."/>
            <person name="Yandell M."/>
            <person name="Nelson C."/>
            <person name="Grigoriev I."/>
            <person name="Davis J."/>
        </authorList>
    </citation>
    <scope>NUCLEOTIDE SEQUENCE</scope>
    <source>
        <strain evidence="8">G11</strain>
    </source>
</reference>
<dbReference type="PANTHER" id="PTHR15245:SF20">
    <property type="entry name" value="SYMPLEKIN"/>
    <property type="match status" value="1"/>
</dbReference>
<feature type="compositionally biased region" description="Low complexity" evidence="5">
    <location>
        <begin position="1315"/>
        <end position="1325"/>
    </location>
</feature>
<evidence type="ECO:0000256" key="2">
    <source>
        <dbReference type="ARBA" id="ARBA00022664"/>
    </source>
</evidence>
<dbReference type="InterPro" id="IPR021850">
    <property type="entry name" value="Symplekin/Pta1"/>
</dbReference>
<comment type="caution">
    <text evidence="8">The sequence shown here is derived from an EMBL/GenBank/DDBJ whole genome shotgun (WGS) entry which is preliminary data.</text>
</comment>
<feature type="coiled-coil region" evidence="4">
    <location>
        <begin position="313"/>
        <end position="351"/>
    </location>
</feature>
<evidence type="ECO:0000313" key="8">
    <source>
        <dbReference type="EMBL" id="KAG0140155.1"/>
    </source>
</evidence>
<evidence type="ECO:0000256" key="1">
    <source>
        <dbReference type="ARBA" id="ARBA00004123"/>
    </source>
</evidence>
<organism evidence="8 9">
    <name type="scientific">Cronartium quercuum f. sp. fusiforme G11</name>
    <dbReference type="NCBI Taxonomy" id="708437"/>
    <lineage>
        <taxon>Eukaryota</taxon>
        <taxon>Fungi</taxon>
        <taxon>Dikarya</taxon>
        <taxon>Basidiomycota</taxon>
        <taxon>Pucciniomycotina</taxon>
        <taxon>Pucciniomycetes</taxon>
        <taxon>Pucciniales</taxon>
        <taxon>Coleosporiaceae</taxon>
        <taxon>Cronartium</taxon>
    </lineage>
</organism>
<feature type="domain" description="Symplekin C-terminal" evidence="7">
    <location>
        <begin position="935"/>
        <end position="1126"/>
    </location>
</feature>
<feature type="compositionally biased region" description="Acidic residues" evidence="5">
    <location>
        <begin position="494"/>
        <end position="506"/>
    </location>
</feature>
<evidence type="ECO:0000256" key="5">
    <source>
        <dbReference type="SAM" id="MobiDB-lite"/>
    </source>
</evidence>
<protein>
    <recommendedName>
        <fullName evidence="10">Symplekin</fullName>
    </recommendedName>
</protein>
<feature type="domain" description="Symplekin/Pta1 N-terminal" evidence="6">
    <location>
        <begin position="126"/>
        <end position="333"/>
    </location>
</feature>
<feature type="region of interest" description="Disordered" evidence="5">
    <location>
        <begin position="1271"/>
        <end position="1334"/>
    </location>
</feature>
<dbReference type="Pfam" id="PF12295">
    <property type="entry name" value="Symplekin_C"/>
    <property type="match status" value="1"/>
</dbReference>
<accession>A0A9P6T630</accession>
<sequence length="1334" mass="149512">MTSTNSNSNSTTTTTTTPNDCLALFSAAISAPPSSIQQRNELAKLKSQFHSNSAILPILYPSLLSLINQPNSNIHLRKWVAGIIELAVCRPNHNNDQRLQLILQSTETIHRLLTIQDGTSTDILETKKLAIQAASTSYPIIFKQTVIKSIVDSRQWGFVSQIKSIILSIWRNQSSPIGLRIAANKYVQRVIQVGTRGNADPRKRLDDPNISMFNNQQGHHFLKPKELEIEANNLIEETVRMLFQTKSPDIASAIIVSTGTLVRHRPILSPLIISTLSSYTPPSCSLAALKGVEKTLRITLSHLDRSIPTPAIREALVAQVKRLEDINEKEKDRKRQRKEEEMVAKKRLKANITPTNDTNIKDESIPSHASLINHQNQNQVQNQTVDQLPGFDVTTLPVELVVELVIANLLVLTDHALHEALTNYSRTLLQPQPIQNVMRNHHYRTGTGTPTTNANSIPIITRIGSPVRPTMEPITDTIISNEETIEDKFNQELQTEEDDDDEEEEETKLKIEKEEEDEENLPNKNIFLDNWEPERPSVLNETSRMILLKMTLERIVNGSEEINNSSQEGIWSTLLSRLVTRGMEGEGVEEEEEIELRREDIRRCLFGFVISDFPKRIHFARVWLMEEWLTSRRRNLNHQTLSTSAYDRWLSLILDHILNLTSNLNIIPTGPSSENNPLTSTKHLLSQFLLDLPYLPEKELLRLSQLCQDPNKLTIGFNTLRELTSLKPKIRFQTLDILLSLSTHSQRQTRNAAILCLKTWVVGNQQISISERVVSFAIQLVQKLSNNQDDDDDNNDHVINQVEMEDGETGEDDLVRVENAVLISGLGKPNDESMVVQHLELLLALSVKNPDLLDHLFRVYPDMTTIVQEAVQRLITPMIRTLGPKHPKLGLLVQNCPKGAEPLILRILNIFTEKGGKAPMVMIEAIKSLGNNQSPRLIIATIGEMNKNEIITHLPKILTILNGTANDRLEVKNVFESIVAPPPNASNIPRLSSSNLLTPVELLVLLHQTNNEPGSISIKQSIEAIGICFSITEIFKPEVLAAFMQQVVDELTLPTLFLRTVIQAVQTYKSLQPFVSTTLLSRLILKKIWNQASLWEGFMRCSKIIAPHSFGALLQLPREQLRELILKQSSLKAPLRDYVIKKAGNNKARVGALLEILSDPQQPLQTQTQKDEEVKDEVEVGDVKPSESVPMITNDHPVPLDDDQSVSMNVAPPILNESQPISNEVQPISIDAQSISIEAPTNSNEVTMQPIEVEPVPAIDQLVPNETRSLAVEEQPDTVTIEEQNPAPKESQQPPQTGDEMVLNSDQPPIEATDETQQQPTTQDPSLLVSAAVG</sequence>
<evidence type="ECO:0008006" key="10">
    <source>
        <dbReference type="Google" id="ProtNLM"/>
    </source>
</evidence>
<dbReference type="InterPro" id="IPR022075">
    <property type="entry name" value="Symplekin_C"/>
</dbReference>
<feature type="region of interest" description="Disordered" evidence="5">
    <location>
        <begin position="491"/>
        <end position="520"/>
    </location>
</feature>
<proteinExistence type="predicted"/>
<dbReference type="GO" id="GO:0006397">
    <property type="term" value="P:mRNA processing"/>
    <property type="evidence" value="ECO:0007669"/>
    <property type="project" value="UniProtKB-KW"/>
</dbReference>
<dbReference type="InterPro" id="IPR032460">
    <property type="entry name" value="Symplekin/Pta1_N"/>
</dbReference>
<dbReference type="GO" id="GO:0005847">
    <property type="term" value="C:mRNA cleavage and polyadenylation specificity factor complex"/>
    <property type="evidence" value="ECO:0007669"/>
    <property type="project" value="TreeGrafter"/>
</dbReference>
<keyword evidence="2" id="KW-0507">mRNA processing</keyword>
<evidence type="ECO:0000313" key="9">
    <source>
        <dbReference type="Proteomes" id="UP000886653"/>
    </source>
</evidence>
<dbReference type="OrthoDB" id="331600at2759"/>
<comment type="subcellular location">
    <subcellularLocation>
        <location evidence="1">Nucleus</location>
    </subcellularLocation>
</comment>
<feature type="region of interest" description="Disordered" evidence="5">
    <location>
        <begin position="1162"/>
        <end position="1202"/>
    </location>
</feature>
<dbReference type="PANTHER" id="PTHR15245">
    <property type="entry name" value="SYMPLEKIN-RELATED"/>
    <property type="match status" value="1"/>
</dbReference>